<dbReference type="RefSeq" id="WP_256706529.1">
    <property type="nucleotide sequence ID" value="NZ_CP101914.1"/>
</dbReference>
<evidence type="ECO:0000256" key="1">
    <source>
        <dbReference type="ARBA" id="ARBA00023125"/>
    </source>
</evidence>
<keyword evidence="5" id="KW-1185">Reference proteome</keyword>
<feature type="domain" description="HTH tetR-type" evidence="3">
    <location>
        <begin position="6"/>
        <end position="66"/>
    </location>
</feature>
<dbReference type="InterPro" id="IPR041474">
    <property type="entry name" value="NicS_C"/>
</dbReference>
<dbReference type="SUPFAM" id="SSF46689">
    <property type="entry name" value="Homeodomain-like"/>
    <property type="match status" value="1"/>
</dbReference>
<keyword evidence="1 2" id="KW-0238">DNA-binding</keyword>
<dbReference type="Pfam" id="PF17938">
    <property type="entry name" value="TetR_C_29"/>
    <property type="match status" value="1"/>
</dbReference>
<dbReference type="InterPro" id="IPR009057">
    <property type="entry name" value="Homeodomain-like_sf"/>
</dbReference>
<dbReference type="Proteomes" id="UP001059773">
    <property type="component" value="Chromosome"/>
</dbReference>
<dbReference type="EMBL" id="CP101914">
    <property type="protein sequence ID" value="UUI01105.1"/>
    <property type="molecule type" value="Genomic_DNA"/>
</dbReference>
<dbReference type="Pfam" id="PF00440">
    <property type="entry name" value="TetR_N"/>
    <property type="match status" value="1"/>
</dbReference>
<dbReference type="InterPro" id="IPR001647">
    <property type="entry name" value="HTH_TetR"/>
</dbReference>
<dbReference type="SUPFAM" id="SSF48498">
    <property type="entry name" value="Tetracyclin repressor-like, C-terminal domain"/>
    <property type="match status" value="1"/>
</dbReference>
<dbReference type="PROSITE" id="PS50977">
    <property type="entry name" value="HTH_TETR_2"/>
    <property type="match status" value="1"/>
</dbReference>
<evidence type="ECO:0000313" key="4">
    <source>
        <dbReference type="EMBL" id="UUI01105.1"/>
    </source>
</evidence>
<dbReference type="Gene3D" id="1.10.357.10">
    <property type="entry name" value="Tetracycline Repressor, domain 2"/>
    <property type="match status" value="1"/>
</dbReference>
<dbReference type="PRINTS" id="PR00455">
    <property type="entry name" value="HTHTETR"/>
</dbReference>
<proteinExistence type="predicted"/>
<dbReference type="InterPro" id="IPR036271">
    <property type="entry name" value="Tet_transcr_reg_TetR-rel_C_sf"/>
</dbReference>
<accession>A0ABY5JMR3</accession>
<dbReference type="PANTHER" id="PTHR30328:SF54">
    <property type="entry name" value="HTH-TYPE TRANSCRIPTIONAL REPRESSOR SCO4008"/>
    <property type="match status" value="1"/>
</dbReference>
<organism evidence="4 5">
    <name type="scientific">Oceanobacillus jeddahense</name>
    <dbReference type="NCBI Taxonomy" id="1462527"/>
    <lineage>
        <taxon>Bacteria</taxon>
        <taxon>Bacillati</taxon>
        <taxon>Bacillota</taxon>
        <taxon>Bacilli</taxon>
        <taxon>Bacillales</taxon>
        <taxon>Bacillaceae</taxon>
        <taxon>Oceanobacillus</taxon>
    </lineage>
</organism>
<reference evidence="4" key="1">
    <citation type="submission" date="2022-07" db="EMBL/GenBank/DDBJ databases">
        <title>FELIX.</title>
        <authorList>
            <person name="Wan K.H."/>
            <person name="Park S."/>
            <person name="Lawrence Q."/>
            <person name="Eichenberger J.P."/>
            <person name="Booth B.W."/>
            <person name="Piaggio A.J."/>
            <person name="Chandler J.C."/>
            <person name="Franklin A.B."/>
            <person name="Celniker S.E."/>
        </authorList>
    </citation>
    <scope>NUCLEOTIDE SEQUENCE</scope>
    <source>
        <strain evidence="4">QA-1986 374</strain>
    </source>
</reference>
<sequence length="215" mass="25112">MKRDPIKSKQRIIEAATEHFALYGMAGTRVDEIAKSAGINNAMIYHYYKNKKSLYHEVLKQQMKNMHESINLDQSLDEKEIIKQAISGYFDFCYHHPFYVSLMMWEMVEDWKNLNELSEKIQHEINELLVEKVTQGIEKGYFYQDIDPRMFVSGAILQVFCSFSLFKHLNLLNKGPGISPDSKDIERYKNKLTIQILRSIMVKDDNEGNHHGATD</sequence>
<evidence type="ECO:0000259" key="3">
    <source>
        <dbReference type="PROSITE" id="PS50977"/>
    </source>
</evidence>
<evidence type="ECO:0000256" key="2">
    <source>
        <dbReference type="PROSITE-ProRule" id="PRU00335"/>
    </source>
</evidence>
<name>A0ABY5JMR3_9BACI</name>
<dbReference type="PANTHER" id="PTHR30328">
    <property type="entry name" value="TRANSCRIPTIONAL REPRESSOR"/>
    <property type="match status" value="1"/>
</dbReference>
<gene>
    <name evidence="4" type="ORF">NP439_13640</name>
</gene>
<evidence type="ECO:0000313" key="5">
    <source>
        <dbReference type="Proteomes" id="UP001059773"/>
    </source>
</evidence>
<feature type="DNA-binding region" description="H-T-H motif" evidence="2">
    <location>
        <begin position="29"/>
        <end position="48"/>
    </location>
</feature>
<protein>
    <submittedName>
        <fullName evidence="4">TetR/AcrR family transcriptional regulator</fullName>
    </submittedName>
</protein>
<dbReference type="InterPro" id="IPR050109">
    <property type="entry name" value="HTH-type_TetR-like_transc_reg"/>
</dbReference>